<gene>
    <name evidence="6" type="primary">hpaI_1</name>
    <name evidence="6" type="ORF">GCM10022381_17600</name>
</gene>
<dbReference type="InterPro" id="IPR040442">
    <property type="entry name" value="Pyrv_kinase-like_dom_sf"/>
</dbReference>
<organism evidence="6 7">
    <name type="scientific">Leifsonia kafniensis</name>
    <dbReference type="NCBI Taxonomy" id="475957"/>
    <lineage>
        <taxon>Bacteria</taxon>
        <taxon>Bacillati</taxon>
        <taxon>Actinomycetota</taxon>
        <taxon>Actinomycetes</taxon>
        <taxon>Micrococcales</taxon>
        <taxon>Microbacteriaceae</taxon>
        <taxon>Leifsonia</taxon>
    </lineage>
</organism>
<dbReference type="InterPro" id="IPR050251">
    <property type="entry name" value="HpcH-HpaI_aldolase"/>
</dbReference>
<accession>A0ABP7KHT8</accession>
<dbReference type="PANTHER" id="PTHR30502:SF0">
    <property type="entry name" value="PHOSPHOENOLPYRUVATE CARBOXYLASE FAMILY PROTEIN"/>
    <property type="match status" value="1"/>
</dbReference>
<evidence type="ECO:0000313" key="6">
    <source>
        <dbReference type="EMBL" id="GAA3875408.1"/>
    </source>
</evidence>
<dbReference type="SUPFAM" id="SSF51621">
    <property type="entry name" value="Phosphoenolpyruvate/pyruvate domain"/>
    <property type="match status" value="1"/>
</dbReference>
<comment type="similarity">
    <text evidence="1">Belongs to the HpcH/HpaI aldolase family.</text>
</comment>
<proteinExistence type="inferred from homology"/>
<keyword evidence="2" id="KW-0479">Metal-binding</keyword>
<keyword evidence="7" id="KW-1185">Reference proteome</keyword>
<evidence type="ECO:0000256" key="4">
    <source>
        <dbReference type="SAM" id="MobiDB-lite"/>
    </source>
</evidence>
<sequence>MSFRVTPDPTFRDALAASDRPQIGMWVCSGSALVAEICAGSGLDWLLIDTEHSPNGLESTLSQLQAVAAYPIVPLVRVPVGDRVIVKQLLDLGAQNLLIPMVDDAEHAREMVASVRYPPHGVRGVGSALARAARWNRIDDYLAAADSTISLFVQIETALAVENVASIAAVDGVDGLFIGPSDLAASMGLLGQQDHPDVVAAVEHCIRTISALGKPVGVNAFAPATAERYLAAGANFVLVGADVAILARASEGFAQTYIHDRAGSVSAPASGSASASTPASTPATPRAPRASY</sequence>
<dbReference type="Gene3D" id="3.20.20.60">
    <property type="entry name" value="Phosphoenolpyruvate-binding domains"/>
    <property type="match status" value="1"/>
</dbReference>
<keyword evidence="3" id="KW-0456">Lyase</keyword>
<evidence type="ECO:0000313" key="7">
    <source>
        <dbReference type="Proteomes" id="UP001501803"/>
    </source>
</evidence>
<comment type="caution">
    <text evidence="6">The sequence shown here is derived from an EMBL/GenBank/DDBJ whole genome shotgun (WGS) entry which is preliminary data.</text>
</comment>
<dbReference type="InterPro" id="IPR015813">
    <property type="entry name" value="Pyrv/PenolPyrv_kinase-like_dom"/>
</dbReference>
<reference evidence="7" key="1">
    <citation type="journal article" date="2019" name="Int. J. Syst. Evol. Microbiol.">
        <title>The Global Catalogue of Microorganisms (GCM) 10K type strain sequencing project: providing services to taxonomists for standard genome sequencing and annotation.</title>
        <authorList>
            <consortium name="The Broad Institute Genomics Platform"/>
            <consortium name="The Broad Institute Genome Sequencing Center for Infectious Disease"/>
            <person name="Wu L."/>
            <person name="Ma J."/>
        </authorList>
    </citation>
    <scope>NUCLEOTIDE SEQUENCE [LARGE SCALE GENOMIC DNA]</scope>
    <source>
        <strain evidence="7">JCM 17021</strain>
    </source>
</reference>
<feature type="region of interest" description="Disordered" evidence="4">
    <location>
        <begin position="265"/>
        <end position="292"/>
    </location>
</feature>
<feature type="domain" description="HpcH/HpaI aldolase/citrate lyase" evidence="5">
    <location>
        <begin position="22"/>
        <end position="247"/>
    </location>
</feature>
<name>A0ABP7KHT8_9MICO</name>
<dbReference type="EMBL" id="BAABCN010000003">
    <property type="protein sequence ID" value="GAA3875408.1"/>
    <property type="molecule type" value="Genomic_DNA"/>
</dbReference>
<dbReference type="Proteomes" id="UP001501803">
    <property type="component" value="Unassembled WGS sequence"/>
</dbReference>
<evidence type="ECO:0000259" key="5">
    <source>
        <dbReference type="Pfam" id="PF03328"/>
    </source>
</evidence>
<dbReference type="Pfam" id="PF03328">
    <property type="entry name" value="HpcH_HpaI"/>
    <property type="match status" value="1"/>
</dbReference>
<evidence type="ECO:0000256" key="2">
    <source>
        <dbReference type="ARBA" id="ARBA00022723"/>
    </source>
</evidence>
<evidence type="ECO:0000256" key="3">
    <source>
        <dbReference type="ARBA" id="ARBA00023239"/>
    </source>
</evidence>
<protein>
    <submittedName>
        <fullName evidence="6">4-hydroxy-2-oxoheptanedioate aldolase</fullName>
    </submittedName>
</protein>
<evidence type="ECO:0000256" key="1">
    <source>
        <dbReference type="ARBA" id="ARBA00005568"/>
    </source>
</evidence>
<dbReference type="RefSeq" id="WP_345065016.1">
    <property type="nucleotide sequence ID" value="NZ_BAABCN010000003.1"/>
</dbReference>
<dbReference type="InterPro" id="IPR005000">
    <property type="entry name" value="Aldolase/citrate-lyase_domain"/>
</dbReference>
<dbReference type="PANTHER" id="PTHR30502">
    <property type="entry name" value="2-KETO-3-DEOXY-L-RHAMNONATE ALDOLASE"/>
    <property type="match status" value="1"/>
</dbReference>